<dbReference type="PROSITE" id="PS50297">
    <property type="entry name" value="ANK_REP_REGION"/>
    <property type="match status" value="1"/>
</dbReference>
<evidence type="ECO:0000256" key="3">
    <source>
        <dbReference type="PROSITE-ProRule" id="PRU00023"/>
    </source>
</evidence>
<dbReference type="Proteomes" id="UP000469452">
    <property type="component" value="Unassembled WGS sequence"/>
</dbReference>
<evidence type="ECO:0000256" key="1">
    <source>
        <dbReference type="ARBA" id="ARBA00022737"/>
    </source>
</evidence>
<dbReference type="SUPFAM" id="SSF48403">
    <property type="entry name" value="Ankyrin repeat"/>
    <property type="match status" value="1"/>
</dbReference>
<dbReference type="InterPro" id="IPR036770">
    <property type="entry name" value="Ankyrin_rpt-contain_sf"/>
</dbReference>
<feature type="repeat" description="ANK" evidence="3">
    <location>
        <begin position="178"/>
        <end position="210"/>
    </location>
</feature>
<dbReference type="Pfam" id="PF00023">
    <property type="entry name" value="Ank"/>
    <property type="match status" value="1"/>
</dbReference>
<dbReference type="Gene3D" id="1.25.40.20">
    <property type="entry name" value="Ankyrin repeat-containing domain"/>
    <property type="match status" value="1"/>
</dbReference>
<evidence type="ECO:0000313" key="5">
    <source>
        <dbReference type="Proteomes" id="UP000469452"/>
    </source>
</evidence>
<dbReference type="PROSITE" id="PS50088">
    <property type="entry name" value="ANK_REPEAT"/>
    <property type="match status" value="1"/>
</dbReference>
<proteinExistence type="predicted"/>
<accession>A0A6A5AKN6</accession>
<evidence type="ECO:0000256" key="2">
    <source>
        <dbReference type="ARBA" id="ARBA00023043"/>
    </source>
</evidence>
<organism evidence="4 5">
    <name type="scientific">Aphanomyces astaci</name>
    <name type="common">Crayfish plague agent</name>
    <dbReference type="NCBI Taxonomy" id="112090"/>
    <lineage>
        <taxon>Eukaryota</taxon>
        <taxon>Sar</taxon>
        <taxon>Stramenopiles</taxon>
        <taxon>Oomycota</taxon>
        <taxon>Saprolegniomycetes</taxon>
        <taxon>Saprolegniales</taxon>
        <taxon>Verrucalvaceae</taxon>
        <taxon>Aphanomyces</taxon>
    </lineage>
</organism>
<name>A0A6A5AKN6_APHAT</name>
<evidence type="ECO:0000313" key="4">
    <source>
        <dbReference type="EMBL" id="KAF0758563.1"/>
    </source>
</evidence>
<dbReference type="EMBL" id="VJMI01009590">
    <property type="protein sequence ID" value="KAF0758563.1"/>
    <property type="molecule type" value="Genomic_DNA"/>
</dbReference>
<reference evidence="4 5" key="1">
    <citation type="submission" date="2019-06" db="EMBL/GenBank/DDBJ databases">
        <title>Genomics analysis of Aphanomyces spp. identifies a new class of oomycete effector associated with host adaptation.</title>
        <authorList>
            <person name="Gaulin E."/>
        </authorList>
    </citation>
    <scope>NUCLEOTIDE SEQUENCE [LARGE SCALE GENOMIC DNA]</scope>
    <source>
        <strain evidence="4 5">E</strain>
    </source>
</reference>
<gene>
    <name evidence="4" type="ORF">AaE_003901</name>
</gene>
<comment type="caution">
    <text evidence="4">The sequence shown here is derived from an EMBL/GenBank/DDBJ whole genome shotgun (WGS) entry which is preliminary data.</text>
</comment>
<protein>
    <submittedName>
        <fullName evidence="4">Uncharacterized protein</fullName>
    </submittedName>
</protein>
<dbReference type="AlphaFoldDB" id="A0A6A5AKN6"/>
<dbReference type="VEuPathDB" id="FungiDB:H257_00551"/>
<keyword evidence="1" id="KW-0677">Repeat</keyword>
<dbReference type="InterPro" id="IPR002110">
    <property type="entry name" value="Ankyrin_rpt"/>
</dbReference>
<sequence length="212" mass="23376">MSRPSMHQPAAIKSRPVDTEAEALAARKRRFRAAQSLTVDGGIESSFVSRFPAIDERFWAPFYEACAAGPNWVGQRPLMISYSLPQTINSKDTTWQGETMMTLAAIHGRAQVVTVLLGIKGDPWVFNNKGWSAVTAAAVYNHTALINLFASHSVKYNVDVEVRHTGRSTGSYTNTNIFGYTPAHFAVQVNNIDMLRLLQDHRANLAVAAKNV</sequence>
<dbReference type="PANTHER" id="PTHR24198:SF165">
    <property type="entry name" value="ANKYRIN REPEAT-CONTAINING PROTEIN-RELATED"/>
    <property type="match status" value="1"/>
</dbReference>
<dbReference type="PANTHER" id="PTHR24198">
    <property type="entry name" value="ANKYRIN REPEAT AND PROTEIN KINASE DOMAIN-CONTAINING PROTEIN"/>
    <property type="match status" value="1"/>
</dbReference>
<keyword evidence="2 3" id="KW-0040">ANK repeat</keyword>
<dbReference type="SMART" id="SM00248">
    <property type="entry name" value="ANK"/>
    <property type="match status" value="3"/>
</dbReference>